<keyword evidence="6" id="KW-1185">Reference proteome</keyword>
<dbReference type="STRING" id="542762.A0A4S4DIM5"/>
<evidence type="ECO:0000256" key="2">
    <source>
        <dbReference type="ARBA" id="ARBA00022729"/>
    </source>
</evidence>
<evidence type="ECO:0000313" key="5">
    <source>
        <dbReference type="EMBL" id="THG02672.1"/>
    </source>
</evidence>
<accession>A0A4S4DIM5</accession>
<evidence type="ECO:0000313" key="6">
    <source>
        <dbReference type="Proteomes" id="UP000306102"/>
    </source>
</evidence>
<sequence length="173" mass="18814">MYQLVYVGDVEVLGTTTNRTIGQCLDGTLSPELVKGKIILCLSGYSYSVEKGLEVKRVQGIGFILQNPMNGLESNILKPNINTAPGLNILAAWSEASSPTKLPDDHRVVKYNIDSRTSMSCPHVAAIAALIKAIHPDWSSAIIRFALITTGILACFNSLHVIYFLAFKTSFIS</sequence>
<keyword evidence="3" id="KW-0472">Membrane</keyword>
<dbReference type="InterPro" id="IPR045051">
    <property type="entry name" value="SBT"/>
</dbReference>
<reference evidence="5 6" key="1">
    <citation type="journal article" date="2018" name="Proc. Natl. Acad. Sci. U.S.A.">
        <title>Draft genome sequence of Camellia sinensis var. sinensis provides insights into the evolution of the tea genome and tea quality.</title>
        <authorList>
            <person name="Wei C."/>
            <person name="Yang H."/>
            <person name="Wang S."/>
            <person name="Zhao J."/>
            <person name="Liu C."/>
            <person name="Gao L."/>
            <person name="Xia E."/>
            <person name="Lu Y."/>
            <person name="Tai Y."/>
            <person name="She G."/>
            <person name="Sun J."/>
            <person name="Cao H."/>
            <person name="Tong W."/>
            <person name="Gao Q."/>
            <person name="Li Y."/>
            <person name="Deng W."/>
            <person name="Jiang X."/>
            <person name="Wang W."/>
            <person name="Chen Q."/>
            <person name="Zhang S."/>
            <person name="Li H."/>
            <person name="Wu J."/>
            <person name="Wang P."/>
            <person name="Li P."/>
            <person name="Shi C."/>
            <person name="Zheng F."/>
            <person name="Jian J."/>
            <person name="Huang B."/>
            <person name="Shan D."/>
            <person name="Shi M."/>
            <person name="Fang C."/>
            <person name="Yue Y."/>
            <person name="Li F."/>
            <person name="Li D."/>
            <person name="Wei S."/>
            <person name="Han B."/>
            <person name="Jiang C."/>
            <person name="Yin Y."/>
            <person name="Xia T."/>
            <person name="Zhang Z."/>
            <person name="Bennetzen J.L."/>
            <person name="Zhao S."/>
            <person name="Wan X."/>
        </authorList>
    </citation>
    <scope>NUCLEOTIDE SEQUENCE [LARGE SCALE GENOMIC DNA]</scope>
    <source>
        <strain evidence="6">cv. Shuchazao</strain>
        <tissue evidence="5">Leaf</tissue>
    </source>
</reference>
<keyword evidence="3" id="KW-0812">Transmembrane</keyword>
<dbReference type="InterPro" id="IPR036852">
    <property type="entry name" value="Peptidase_S8/S53_dom_sf"/>
</dbReference>
<name>A0A4S4DIM5_CAMSN</name>
<dbReference type="GO" id="GO:0006508">
    <property type="term" value="P:proteolysis"/>
    <property type="evidence" value="ECO:0007669"/>
    <property type="project" value="InterPro"/>
</dbReference>
<feature type="transmembrane region" description="Helical" evidence="3">
    <location>
        <begin position="141"/>
        <end position="166"/>
    </location>
</feature>
<proteinExistence type="inferred from homology"/>
<dbReference type="SUPFAM" id="SSF52743">
    <property type="entry name" value="Subtilisin-like"/>
    <property type="match status" value="1"/>
</dbReference>
<comment type="similarity">
    <text evidence="1">Belongs to the peptidase S8 family.</text>
</comment>
<evidence type="ECO:0000259" key="4">
    <source>
        <dbReference type="Pfam" id="PF00082"/>
    </source>
</evidence>
<dbReference type="Proteomes" id="UP000306102">
    <property type="component" value="Unassembled WGS sequence"/>
</dbReference>
<dbReference type="InterPro" id="IPR000209">
    <property type="entry name" value="Peptidase_S8/S53_dom"/>
</dbReference>
<organism evidence="5 6">
    <name type="scientific">Camellia sinensis var. sinensis</name>
    <name type="common">China tea</name>
    <dbReference type="NCBI Taxonomy" id="542762"/>
    <lineage>
        <taxon>Eukaryota</taxon>
        <taxon>Viridiplantae</taxon>
        <taxon>Streptophyta</taxon>
        <taxon>Embryophyta</taxon>
        <taxon>Tracheophyta</taxon>
        <taxon>Spermatophyta</taxon>
        <taxon>Magnoliopsida</taxon>
        <taxon>eudicotyledons</taxon>
        <taxon>Gunneridae</taxon>
        <taxon>Pentapetalae</taxon>
        <taxon>asterids</taxon>
        <taxon>Ericales</taxon>
        <taxon>Theaceae</taxon>
        <taxon>Camellia</taxon>
    </lineage>
</organism>
<dbReference type="AlphaFoldDB" id="A0A4S4DIM5"/>
<feature type="domain" description="Peptidase S8/S53" evidence="4">
    <location>
        <begin position="78"/>
        <end position="150"/>
    </location>
</feature>
<dbReference type="EMBL" id="SDRB02011127">
    <property type="protein sequence ID" value="THG02672.1"/>
    <property type="molecule type" value="Genomic_DNA"/>
</dbReference>
<dbReference type="CDD" id="cd02120">
    <property type="entry name" value="PA_subtilisin_like"/>
    <property type="match status" value="1"/>
</dbReference>
<protein>
    <recommendedName>
        <fullName evidence="4">Peptidase S8/S53 domain-containing protein</fullName>
    </recommendedName>
</protein>
<keyword evidence="3" id="KW-1133">Transmembrane helix</keyword>
<keyword evidence="2" id="KW-0732">Signal</keyword>
<dbReference type="Gene3D" id="3.40.50.200">
    <property type="entry name" value="Peptidase S8/S53 domain"/>
    <property type="match status" value="1"/>
</dbReference>
<comment type="caution">
    <text evidence="5">The sequence shown here is derived from an EMBL/GenBank/DDBJ whole genome shotgun (WGS) entry which is preliminary data.</text>
</comment>
<evidence type="ECO:0000256" key="3">
    <source>
        <dbReference type="SAM" id="Phobius"/>
    </source>
</evidence>
<dbReference type="Pfam" id="PF00082">
    <property type="entry name" value="Peptidase_S8"/>
    <property type="match status" value="1"/>
</dbReference>
<dbReference type="GO" id="GO:0004252">
    <property type="term" value="F:serine-type endopeptidase activity"/>
    <property type="evidence" value="ECO:0007669"/>
    <property type="project" value="InterPro"/>
</dbReference>
<evidence type="ECO:0000256" key="1">
    <source>
        <dbReference type="ARBA" id="ARBA00011073"/>
    </source>
</evidence>
<dbReference type="PANTHER" id="PTHR10795">
    <property type="entry name" value="PROPROTEIN CONVERTASE SUBTILISIN/KEXIN"/>
    <property type="match status" value="1"/>
</dbReference>
<gene>
    <name evidence="5" type="ORF">TEA_012070</name>
</gene>